<dbReference type="EMBL" id="JBFXLQ010000030">
    <property type="protein sequence ID" value="KAL2865710.1"/>
    <property type="molecule type" value="Genomic_DNA"/>
</dbReference>
<sequence length="223" mass="24205">MWTLPFIFPTEHEVLWTSDPKLRSAQSKQRPRPGTAPSGLTQSHPAESETTALSARKSTKLNFQEENGLGPCGGPCQGRQPREPFRGTTLAASGRVPQIEAPVNRPTSLLSSGVGDLYPTFPASHEDALLRCVKSLVGDLPRQLINAWTKGLKNRSQSVVSLSAVASTVVPPPSSLSRIEVFWEIAAEQGCINCEINQIINPWQTAGIITLHFVSVEPYRGVV</sequence>
<comment type="caution">
    <text evidence="2">The sequence shown here is derived from an EMBL/GenBank/DDBJ whole genome shotgun (WGS) entry which is preliminary data.</text>
</comment>
<evidence type="ECO:0000313" key="3">
    <source>
        <dbReference type="Proteomes" id="UP001610432"/>
    </source>
</evidence>
<name>A0ABR4LME9_9EURO</name>
<gene>
    <name evidence="2" type="ORF">BJX67DRAFT_174139</name>
</gene>
<feature type="compositionally biased region" description="Polar residues" evidence="1">
    <location>
        <begin position="38"/>
        <end position="51"/>
    </location>
</feature>
<reference evidence="2 3" key="1">
    <citation type="submission" date="2024-07" db="EMBL/GenBank/DDBJ databases">
        <title>Section-level genome sequencing and comparative genomics of Aspergillus sections Usti and Cavernicolus.</title>
        <authorList>
            <consortium name="Lawrence Berkeley National Laboratory"/>
            <person name="Nybo J.L."/>
            <person name="Vesth T.C."/>
            <person name="Theobald S."/>
            <person name="Frisvad J.C."/>
            <person name="Larsen T.O."/>
            <person name="Kjaerboelling I."/>
            <person name="Rothschild-Mancinelli K."/>
            <person name="Lyhne E.K."/>
            <person name="Kogle M.E."/>
            <person name="Barry K."/>
            <person name="Clum A."/>
            <person name="Na H."/>
            <person name="Ledsgaard L."/>
            <person name="Lin J."/>
            <person name="Lipzen A."/>
            <person name="Kuo A."/>
            <person name="Riley R."/>
            <person name="Mondo S."/>
            <person name="Labutti K."/>
            <person name="Haridas S."/>
            <person name="Pangalinan J."/>
            <person name="Salamov A.A."/>
            <person name="Simmons B.A."/>
            <person name="Magnuson J.K."/>
            <person name="Chen J."/>
            <person name="Drula E."/>
            <person name="Henrissat B."/>
            <person name="Wiebenga A."/>
            <person name="Lubbers R.J."/>
            <person name="Gomes A.C."/>
            <person name="Macurrencykelacurrency M.R."/>
            <person name="Stajich J."/>
            <person name="Grigoriev I.V."/>
            <person name="Mortensen U.H."/>
            <person name="De Vries R.P."/>
            <person name="Baker S.E."/>
            <person name="Andersen M.R."/>
        </authorList>
    </citation>
    <scope>NUCLEOTIDE SEQUENCE [LARGE SCALE GENOMIC DNA]</scope>
    <source>
        <strain evidence="2 3">CBS 449.75</strain>
    </source>
</reference>
<dbReference type="RefSeq" id="XP_070884689.1">
    <property type="nucleotide sequence ID" value="XM_071025114.1"/>
</dbReference>
<dbReference type="Proteomes" id="UP001610432">
    <property type="component" value="Unassembled WGS sequence"/>
</dbReference>
<proteinExistence type="predicted"/>
<feature type="region of interest" description="Disordered" evidence="1">
    <location>
        <begin position="65"/>
        <end position="87"/>
    </location>
</feature>
<protein>
    <submittedName>
        <fullName evidence="2">Uncharacterized protein</fullName>
    </submittedName>
</protein>
<accession>A0ABR4LME9</accession>
<keyword evidence="3" id="KW-1185">Reference proteome</keyword>
<evidence type="ECO:0000313" key="2">
    <source>
        <dbReference type="EMBL" id="KAL2865710.1"/>
    </source>
</evidence>
<organism evidence="2 3">
    <name type="scientific">Aspergillus lucknowensis</name>
    <dbReference type="NCBI Taxonomy" id="176173"/>
    <lineage>
        <taxon>Eukaryota</taxon>
        <taxon>Fungi</taxon>
        <taxon>Dikarya</taxon>
        <taxon>Ascomycota</taxon>
        <taxon>Pezizomycotina</taxon>
        <taxon>Eurotiomycetes</taxon>
        <taxon>Eurotiomycetidae</taxon>
        <taxon>Eurotiales</taxon>
        <taxon>Aspergillaceae</taxon>
        <taxon>Aspergillus</taxon>
        <taxon>Aspergillus subgen. Nidulantes</taxon>
    </lineage>
</organism>
<feature type="region of interest" description="Disordered" evidence="1">
    <location>
        <begin position="19"/>
        <end position="51"/>
    </location>
</feature>
<dbReference type="GeneID" id="98140186"/>
<evidence type="ECO:0000256" key="1">
    <source>
        <dbReference type="SAM" id="MobiDB-lite"/>
    </source>
</evidence>